<gene>
    <name evidence="1" type="ORF">A6769_06950</name>
</gene>
<reference evidence="1 2" key="1">
    <citation type="submission" date="2016-04" db="EMBL/GenBank/DDBJ databases">
        <authorList>
            <person name="Evans L.H."/>
            <person name="Alamgir A."/>
            <person name="Owens N."/>
            <person name="Weber N.D."/>
            <person name="Virtaneva K."/>
            <person name="Barbian K."/>
            <person name="Babar A."/>
            <person name="Rosenke K."/>
        </authorList>
    </citation>
    <scope>NUCLEOTIDE SEQUENCE [LARGE SCALE GENOMIC DNA]</scope>
    <source>
        <strain evidence="1">NIES-2108</strain>
    </source>
</reference>
<name>A0A367RUT3_NOSPU</name>
<dbReference type="Gene3D" id="1.25.40.10">
    <property type="entry name" value="Tetratricopeptide repeat domain"/>
    <property type="match status" value="1"/>
</dbReference>
<dbReference type="EMBL" id="LXQE01000096">
    <property type="protein sequence ID" value="RCJ39483.1"/>
    <property type="molecule type" value="Genomic_DNA"/>
</dbReference>
<dbReference type="InterPro" id="IPR011990">
    <property type="entry name" value="TPR-like_helical_dom_sf"/>
</dbReference>
<dbReference type="AlphaFoldDB" id="A0A367RUT3"/>
<evidence type="ECO:0000313" key="1">
    <source>
        <dbReference type="EMBL" id="RCJ39483.1"/>
    </source>
</evidence>
<comment type="caution">
    <text evidence="1">The sequence shown here is derived from an EMBL/GenBank/DDBJ whole genome shotgun (WGS) entry which is preliminary data.</text>
</comment>
<organism evidence="1 2">
    <name type="scientific">Nostoc punctiforme NIES-2108</name>
    <dbReference type="NCBI Taxonomy" id="1356359"/>
    <lineage>
        <taxon>Bacteria</taxon>
        <taxon>Bacillati</taxon>
        <taxon>Cyanobacteriota</taxon>
        <taxon>Cyanophyceae</taxon>
        <taxon>Nostocales</taxon>
        <taxon>Nostocaceae</taxon>
        <taxon>Nostoc</taxon>
    </lineage>
</organism>
<proteinExistence type="predicted"/>
<protein>
    <submittedName>
        <fullName evidence="1">Uncharacterized protein</fullName>
    </submittedName>
</protein>
<accession>A0A367RUT3</accession>
<dbReference type="SUPFAM" id="SSF48452">
    <property type="entry name" value="TPR-like"/>
    <property type="match status" value="1"/>
</dbReference>
<dbReference type="Proteomes" id="UP000252085">
    <property type="component" value="Unassembled WGS sequence"/>
</dbReference>
<sequence length="81" mass="9459">MLMSKDAKSAIELFNQSLRFAPNFAPAYSYRAMARYILGDQRGAMDDFQKAANFFLEQGDMEDYQRTLNYIKDCENRQLTL</sequence>
<evidence type="ECO:0000313" key="2">
    <source>
        <dbReference type="Proteomes" id="UP000252085"/>
    </source>
</evidence>